<organism evidence="2 3">
    <name type="scientific">Paenibacillus konkukensis</name>
    <dbReference type="NCBI Taxonomy" id="2020716"/>
    <lineage>
        <taxon>Bacteria</taxon>
        <taxon>Bacillati</taxon>
        <taxon>Bacillota</taxon>
        <taxon>Bacilli</taxon>
        <taxon>Bacillales</taxon>
        <taxon>Paenibacillaceae</taxon>
        <taxon>Paenibacillus</taxon>
    </lineage>
</organism>
<proteinExistence type="predicted"/>
<dbReference type="InterPro" id="IPR013216">
    <property type="entry name" value="Methyltransf_11"/>
</dbReference>
<dbReference type="PANTHER" id="PTHR43861">
    <property type="entry name" value="TRANS-ACONITATE 2-METHYLTRANSFERASE-RELATED"/>
    <property type="match status" value="1"/>
</dbReference>
<evidence type="ECO:0000313" key="2">
    <source>
        <dbReference type="EMBL" id="UQZ86061.1"/>
    </source>
</evidence>
<keyword evidence="2" id="KW-0489">Methyltransferase</keyword>
<evidence type="ECO:0000259" key="1">
    <source>
        <dbReference type="Pfam" id="PF08241"/>
    </source>
</evidence>
<dbReference type="GO" id="GO:0032259">
    <property type="term" value="P:methylation"/>
    <property type="evidence" value="ECO:0007669"/>
    <property type="project" value="UniProtKB-KW"/>
</dbReference>
<dbReference type="Gene3D" id="3.40.50.150">
    <property type="entry name" value="Vaccinia Virus protein VP39"/>
    <property type="match status" value="1"/>
</dbReference>
<accession>A0ABY4RUJ3</accession>
<sequence>MVQSDGQQWNAQLYDSKIGFVSRLGKGVVDLLAPRQGERILDLGCGTGDLAREIAQFGASCKGIDSSAEMVEQARMKYPELAFETADAHTFRLGESFDAVFSNAALHWMKRPEEVIESVRAALKDGGRFVAEFGGSGNVGRIYKAIVQVLKSHGIDAEARNPWYFPTVGQYSGLLEKHGFEVRYMELFDRPTELVDGDQGMRYWLDTFGGMFFAGMTEEEKREAYDECCALLRPELFNGAFWTADYRRLRFAAVCR</sequence>
<keyword evidence="3" id="KW-1185">Reference proteome</keyword>
<reference evidence="2" key="1">
    <citation type="submission" date="2018-02" db="EMBL/GenBank/DDBJ databases">
        <authorList>
            <person name="Kim S.-K."/>
            <person name="Jung H.-I."/>
            <person name="Lee S.-W."/>
        </authorList>
    </citation>
    <scope>NUCLEOTIDE SEQUENCE</scope>
    <source>
        <strain evidence="2">SK3146</strain>
    </source>
</reference>
<reference evidence="2" key="2">
    <citation type="journal article" date="2021" name="J Anim Sci Technol">
        <title>Complete genome sequence of Paenibacillus konkukensis sp. nov. SK3146 as a potential probiotic strain.</title>
        <authorList>
            <person name="Jung H.I."/>
            <person name="Park S."/>
            <person name="Niu K.M."/>
            <person name="Lee S.W."/>
            <person name="Kothari D."/>
            <person name="Yi K.J."/>
            <person name="Kim S.K."/>
        </authorList>
    </citation>
    <scope>NUCLEOTIDE SEQUENCE</scope>
    <source>
        <strain evidence="2">SK3146</strain>
    </source>
</reference>
<dbReference type="Proteomes" id="UP001057134">
    <property type="component" value="Chromosome"/>
</dbReference>
<dbReference type="RefSeq" id="WP_249861629.1">
    <property type="nucleotide sequence ID" value="NZ_CP027059.1"/>
</dbReference>
<dbReference type="EMBL" id="CP027059">
    <property type="protein sequence ID" value="UQZ86061.1"/>
    <property type="molecule type" value="Genomic_DNA"/>
</dbReference>
<evidence type="ECO:0000313" key="3">
    <source>
        <dbReference type="Proteomes" id="UP001057134"/>
    </source>
</evidence>
<protein>
    <submittedName>
        <fullName evidence="2">Trans-aconitate 2-methyltransferase</fullName>
        <ecNumber evidence="2">2.1.1.144</ecNumber>
    </submittedName>
</protein>
<keyword evidence="2" id="KW-0808">Transferase</keyword>
<feature type="domain" description="Methyltransferase type 11" evidence="1">
    <location>
        <begin position="41"/>
        <end position="130"/>
    </location>
</feature>
<name>A0ABY4RUJ3_9BACL</name>
<dbReference type="PANTHER" id="PTHR43861:SF1">
    <property type="entry name" value="TRANS-ACONITATE 2-METHYLTRANSFERASE"/>
    <property type="match status" value="1"/>
</dbReference>
<gene>
    <name evidence="2" type="primary">tam</name>
    <name evidence="2" type="ORF">SK3146_05353</name>
</gene>
<dbReference type="InterPro" id="IPR029063">
    <property type="entry name" value="SAM-dependent_MTases_sf"/>
</dbReference>
<dbReference type="GO" id="GO:0030798">
    <property type="term" value="F:trans-aconitate 2-methyltransferase activity"/>
    <property type="evidence" value="ECO:0007669"/>
    <property type="project" value="UniProtKB-EC"/>
</dbReference>
<dbReference type="SUPFAM" id="SSF53335">
    <property type="entry name" value="S-adenosyl-L-methionine-dependent methyltransferases"/>
    <property type="match status" value="1"/>
</dbReference>
<dbReference type="EC" id="2.1.1.144" evidence="2"/>
<dbReference type="CDD" id="cd02440">
    <property type="entry name" value="AdoMet_MTases"/>
    <property type="match status" value="1"/>
</dbReference>
<dbReference type="Pfam" id="PF08241">
    <property type="entry name" value="Methyltransf_11"/>
    <property type="match status" value="1"/>
</dbReference>